<comment type="caution">
    <text evidence="1">The sequence shown here is derived from an EMBL/GenBank/DDBJ whole genome shotgun (WGS) entry which is preliminary data.</text>
</comment>
<evidence type="ECO:0000313" key="2">
    <source>
        <dbReference type="Proteomes" id="UP001139981"/>
    </source>
</evidence>
<sequence>MTDKGKQVDTSQVADDDTQSAYSAVMPVIADLLEIGTRAFALGDWEEAIENFGQLSSITEQTFGSESQRYADCLVMYGRALLQHAIEQNALLAEKTLADAATGNLGKSKEEEEEEMVPLTKANINFEGEPDFRQIESLALEDDAAAASSSKGKQADTGGDEEDEENEGEEEEEDDFAAAWEALDLARVIQAKATDSKSQLKYAETLMLLGDVSMESENFAQAVKDFTEALEVKMQYLGDDNRELAELYYKVALAHEYNQDTSKALELMNDVQRILNNRMKQLEVSDKEEDATEAESLKDVLDDVVSKIEEWKTPQKPIDFNAMTPEESALAERAKAMFKEAMESGKINDISNLVRPQKKKTDEAESSGKRKPEDEDTDAKRLKSNGDEAVAACEEEKVESAQ</sequence>
<protein>
    <submittedName>
        <fullName evidence="1">Uncharacterized protein</fullName>
    </submittedName>
</protein>
<dbReference type="Proteomes" id="UP001139981">
    <property type="component" value="Unassembled WGS sequence"/>
</dbReference>
<name>A0ACC1LYR2_9FUNG</name>
<accession>A0ACC1LYR2</accession>
<keyword evidence="2" id="KW-1185">Reference proteome</keyword>
<proteinExistence type="predicted"/>
<dbReference type="EMBL" id="JANBVB010001845">
    <property type="protein sequence ID" value="KAJ2889417.1"/>
    <property type="molecule type" value="Genomic_DNA"/>
</dbReference>
<reference evidence="1" key="1">
    <citation type="submission" date="2022-07" db="EMBL/GenBank/DDBJ databases">
        <title>Phylogenomic reconstructions and comparative analyses of Kickxellomycotina fungi.</title>
        <authorList>
            <person name="Reynolds N.K."/>
            <person name="Stajich J.E."/>
            <person name="Barry K."/>
            <person name="Grigoriev I.V."/>
            <person name="Crous P."/>
            <person name="Smith M.E."/>
        </authorList>
    </citation>
    <scope>NUCLEOTIDE SEQUENCE</scope>
    <source>
        <strain evidence="1">CBS 190363</strain>
    </source>
</reference>
<evidence type="ECO:0000313" key="1">
    <source>
        <dbReference type="EMBL" id="KAJ2889417.1"/>
    </source>
</evidence>
<organism evidence="1 2">
    <name type="scientific">Coemansia aciculifera</name>
    <dbReference type="NCBI Taxonomy" id="417176"/>
    <lineage>
        <taxon>Eukaryota</taxon>
        <taxon>Fungi</taxon>
        <taxon>Fungi incertae sedis</taxon>
        <taxon>Zoopagomycota</taxon>
        <taxon>Kickxellomycotina</taxon>
        <taxon>Kickxellomycetes</taxon>
        <taxon>Kickxellales</taxon>
        <taxon>Kickxellaceae</taxon>
        <taxon>Coemansia</taxon>
    </lineage>
</organism>
<gene>
    <name evidence="1" type="ORF">IWW38_004725</name>
</gene>